<dbReference type="KEGG" id="ssck:SPSK_05348"/>
<evidence type="ECO:0000256" key="9">
    <source>
        <dbReference type="SAM" id="SignalP"/>
    </source>
</evidence>
<evidence type="ECO:0000256" key="3">
    <source>
        <dbReference type="ARBA" id="ARBA00022552"/>
    </source>
</evidence>
<feature type="chain" id="PRO_5002454654" description="PinX1-related protein 1" evidence="9">
    <location>
        <begin position="26"/>
        <end position="382"/>
    </location>
</feature>
<feature type="compositionally biased region" description="Basic residues" evidence="8">
    <location>
        <begin position="267"/>
        <end position="294"/>
    </location>
</feature>
<comment type="subcellular location">
    <subcellularLocation>
        <location evidence="1">Nucleus</location>
        <location evidence="1">Nucleolus</location>
    </subcellularLocation>
</comment>
<feature type="region of interest" description="Disordered" evidence="8">
    <location>
        <begin position="164"/>
        <end position="355"/>
    </location>
</feature>
<keyword evidence="3" id="KW-0698">rRNA processing</keyword>
<keyword evidence="2" id="KW-0690">Ribosome biogenesis</keyword>
<reference evidence="11 12" key="1">
    <citation type="journal article" date="2014" name="BMC Genomics">
        <title>Comparative genomics of the major fungal agents of human and animal Sporotrichosis: Sporothrix schenckii and Sporothrix brasiliensis.</title>
        <authorList>
            <person name="Teixeira M.M."/>
            <person name="de Almeida L.G."/>
            <person name="Kubitschek-Barreira P."/>
            <person name="Alves F.L."/>
            <person name="Kioshima E.S."/>
            <person name="Abadio A.K."/>
            <person name="Fernandes L."/>
            <person name="Derengowski L.S."/>
            <person name="Ferreira K.S."/>
            <person name="Souza R.C."/>
            <person name="Ruiz J.C."/>
            <person name="de Andrade N.C."/>
            <person name="Paes H.C."/>
            <person name="Nicola A.M."/>
            <person name="Albuquerque P."/>
            <person name="Gerber A.L."/>
            <person name="Martins V.P."/>
            <person name="Peconick L.D."/>
            <person name="Neto A.V."/>
            <person name="Chaucanez C.B."/>
            <person name="Silva P.A."/>
            <person name="Cunha O.L."/>
            <person name="de Oliveira F.F."/>
            <person name="dos Santos T.C."/>
            <person name="Barros A.L."/>
            <person name="Soares M.A."/>
            <person name="de Oliveira L.M."/>
            <person name="Marini M.M."/>
            <person name="Villalobos-Duno H."/>
            <person name="Cunha M.M."/>
            <person name="de Hoog S."/>
            <person name="da Silveira J.F."/>
            <person name="Henrissat B."/>
            <person name="Nino-Vega G.A."/>
            <person name="Cisalpino P.S."/>
            <person name="Mora-Montes H.M."/>
            <person name="Almeida S.R."/>
            <person name="Stajich J.E."/>
            <person name="Lopes-Bezerra L.M."/>
            <person name="Vasconcelos A.T."/>
            <person name="Felipe M.S."/>
        </authorList>
    </citation>
    <scope>NUCLEOTIDE SEQUENCE [LARGE SCALE GENOMIC DNA]</scope>
    <source>
        <strain evidence="11 12">1099-18</strain>
    </source>
</reference>
<evidence type="ECO:0000256" key="7">
    <source>
        <dbReference type="ARBA" id="ARBA00043878"/>
    </source>
</evidence>
<evidence type="ECO:0000256" key="8">
    <source>
        <dbReference type="SAM" id="MobiDB-lite"/>
    </source>
</evidence>
<comment type="caution">
    <text evidence="11">The sequence shown here is derived from an EMBL/GenBank/DDBJ whole genome shotgun (WGS) entry which is preliminary data.</text>
</comment>
<gene>
    <name evidence="11" type="ORF">SPSK_05348</name>
</gene>
<dbReference type="GO" id="GO:0003676">
    <property type="term" value="F:nucleic acid binding"/>
    <property type="evidence" value="ECO:0007669"/>
    <property type="project" value="InterPro"/>
</dbReference>
<dbReference type="PANTHER" id="PTHR23149">
    <property type="entry name" value="G PATCH DOMAIN CONTAINING PROTEIN"/>
    <property type="match status" value="1"/>
</dbReference>
<dbReference type="OrthoDB" id="29523at2759"/>
<evidence type="ECO:0000256" key="4">
    <source>
        <dbReference type="ARBA" id="ARBA00023242"/>
    </source>
</evidence>
<dbReference type="PROSITE" id="PS50174">
    <property type="entry name" value="G_PATCH"/>
    <property type="match status" value="1"/>
</dbReference>
<evidence type="ECO:0000256" key="1">
    <source>
        <dbReference type="ARBA" id="ARBA00004604"/>
    </source>
</evidence>
<accession>A0A0F2LT09</accession>
<feature type="compositionally biased region" description="Basic and acidic residues" evidence="8">
    <location>
        <begin position="295"/>
        <end position="312"/>
    </location>
</feature>
<feature type="compositionally biased region" description="Basic and acidic residues" evidence="8">
    <location>
        <begin position="232"/>
        <end position="248"/>
    </location>
</feature>
<dbReference type="EMBL" id="AXCR01000012">
    <property type="protein sequence ID" value="KJR80628.1"/>
    <property type="molecule type" value="Genomic_DNA"/>
</dbReference>
<comment type="similarity">
    <text evidence="5">Belongs to the PINX1 family.</text>
</comment>
<comment type="function">
    <text evidence="7">Involved in rRNA-processing at A0, A1 and A2 sites and negatively regulates telomerase.</text>
</comment>
<evidence type="ECO:0000259" key="10">
    <source>
        <dbReference type="PROSITE" id="PS50174"/>
    </source>
</evidence>
<dbReference type="AlphaFoldDB" id="A0A0F2LT09"/>
<dbReference type="InterPro" id="IPR050656">
    <property type="entry name" value="PINX1"/>
</dbReference>
<dbReference type="InterPro" id="IPR000467">
    <property type="entry name" value="G_patch_dom"/>
</dbReference>
<reference evidence="11 12" key="2">
    <citation type="journal article" date="2015" name="Eukaryot. Cell">
        <title>Asexual propagation of a virulent clone complex in a human and feline outbreak of sporotrichosis.</title>
        <authorList>
            <person name="Teixeira Mde M."/>
            <person name="Rodrigues A.M."/>
            <person name="Tsui C.K."/>
            <person name="de Almeida L.G."/>
            <person name="Van Diepeningen A.D."/>
            <person name="van den Ende B.G."/>
            <person name="Fernandes G.F."/>
            <person name="Kano R."/>
            <person name="Hamelin R.C."/>
            <person name="Lopes-Bezerra L.M."/>
            <person name="Vasconcelos A.T."/>
            <person name="de Hoog S."/>
            <person name="de Camargo Z.P."/>
            <person name="Felipe M.S."/>
        </authorList>
    </citation>
    <scope>NUCLEOTIDE SEQUENCE [LARGE SCALE GENOMIC DNA]</scope>
    <source>
        <strain evidence="11 12">1099-18</strain>
    </source>
</reference>
<protein>
    <recommendedName>
        <fullName evidence="6">PinX1-related protein 1</fullName>
    </recommendedName>
</protein>
<dbReference type="Proteomes" id="UP000033710">
    <property type="component" value="Unassembled WGS sequence"/>
</dbReference>
<keyword evidence="9" id="KW-0732">Signal</keyword>
<dbReference type="GO" id="GO:0005730">
    <property type="term" value="C:nucleolus"/>
    <property type="evidence" value="ECO:0007669"/>
    <property type="project" value="UniProtKB-SubCell"/>
</dbReference>
<organism evidence="11 12">
    <name type="scientific">Sporothrix schenckii 1099-18</name>
    <dbReference type="NCBI Taxonomy" id="1397361"/>
    <lineage>
        <taxon>Eukaryota</taxon>
        <taxon>Fungi</taxon>
        <taxon>Dikarya</taxon>
        <taxon>Ascomycota</taxon>
        <taxon>Pezizomycotina</taxon>
        <taxon>Sordariomycetes</taxon>
        <taxon>Sordariomycetidae</taxon>
        <taxon>Ophiostomatales</taxon>
        <taxon>Ophiostomataceae</taxon>
        <taxon>Sporothrix</taxon>
    </lineage>
</organism>
<keyword evidence="4" id="KW-0539">Nucleus</keyword>
<evidence type="ECO:0000256" key="2">
    <source>
        <dbReference type="ARBA" id="ARBA00022517"/>
    </source>
</evidence>
<evidence type="ECO:0000313" key="12">
    <source>
        <dbReference type="Proteomes" id="UP000033710"/>
    </source>
</evidence>
<proteinExistence type="inferred from homology"/>
<evidence type="ECO:0000256" key="5">
    <source>
        <dbReference type="ARBA" id="ARBA00038007"/>
    </source>
</evidence>
<dbReference type="PANTHER" id="PTHR23149:SF31">
    <property type="entry name" value="PROTEIN PXR1"/>
    <property type="match status" value="1"/>
</dbReference>
<feature type="domain" description="G-patch" evidence="10">
    <location>
        <begin position="48"/>
        <end position="102"/>
    </location>
</feature>
<dbReference type="VEuPathDB" id="FungiDB:SPSK_05348"/>
<dbReference type="GO" id="GO:0006364">
    <property type="term" value="P:rRNA processing"/>
    <property type="evidence" value="ECO:0007669"/>
    <property type="project" value="UniProtKB-KW"/>
</dbReference>
<dbReference type="RefSeq" id="XP_016583304.1">
    <property type="nucleotide sequence ID" value="XM_016732097.1"/>
</dbReference>
<sequence>MGLAGVKKWVVWVLLINLCPNMTDIFSYLCSKRKIGDDPNNTKWARNTQNYGHKILRSHGWEPGQYLGQKDAAHTMSYTAASSSHIRAILREDNLGIGASGPGANTANECTGLDIFKDLLGRLNGKSEAAIEQQRQARENVKMTLYIERRFGPMRFVRGGFLIGDDETSENKKEPAAATEEAAATSEATPSSSESEADTDDSKEARRKAKTGRKEEKKEKSRKWKVTSNSDEADRSDQTLKADDSDRKDKKRRRSKDDVDEDEKAAKTKKTKKEKKEKKAKKEKKEKKEKKVKKDKSDTKEKKEKKGRRGEECGDSTPATTETGEEMDTDTATPSESEKTAGGVPSTFTVSSRNLARRRYINQKRAAVADPQALKQIFMIKA</sequence>
<dbReference type="GeneID" id="27667374"/>
<evidence type="ECO:0000256" key="6">
    <source>
        <dbReference type="ARBA" id="ARBA00041961"/>
    </source>
</evidence>
<evidence type="ECO:0000313" key="11">
    <source>
        <dbReference type="EMBL" id="KJR80628.1"/>
    </source>
</evidence>
<name>A0A0F2LT09_SPOSC</name>
<feature type="signal peptide" evidence="9">
    <location>
        <begin position="1"/>
        <end position="25"/>
    </location>
</feature>
<feature type="compositionally biased region" description="Low complexity" evidence="8">
    <location>
        <begin position="176"/>
        <end position="194"/>
    </location>
</feature>